<dbReference type="InterPro" id="IPR019036">
    <property type="entry name" value="Restrct_endonuc_II_ApaLI"/>
</dbReference>
<dbReference type="GO" id="GO:0004519">
    <property type="term" value="F:endonuclease activity"/>
    <property type="evidence" value="ECO:0007669"/>
    <property type="project" value="UniProtKB-KW"/>
</dbReference>
<evidence type="ECO:0000313" key="2">
    <source>
        <dbReference type="Proteomes" id="UP000224507"/>
    </source>
</evidence>
<dbReference type="Pfam" id="PF09499">
    <property type="entry name" value="RE_ApaLI"/>
    <property type="match status" value="1"/>
</dbReference>
<dbReference type="RefSeq" id="WP_098996881.1">
    <property type="nucleotide sequence ID" value="NZ_CP077153.1"/>
</dbReference>
<sequence length="211" mass="25157">MKDMYIKIKKLADKYRSNLKNKLKNRIEEMDNDDNSHYLIYKVLGIPEKEGKLIDIYQNKGRFLYKYAGSFLEEAAFLCFKYKFPSAKKEKIENTISIRPKTFEIDCLVEKKAYEIKWKDATTDGDHITKEHTRVKAISVKGYKPIRIMFYYPNREQAKKVQETLETIYKGTNGEYYHSDNAWNYIKKETGIDLLNILEKIAKEREENEYK</sequence>
<organism evidence="1 2">
    <name type="scientific">Fusobacterium nucleatum subsp. polymorphum</name>
    <name type="common">Fusobacterium polymorphum</name>
    <dbReference type="NCBI Taxonomy" id="76857"/>
    <lineage>
        <taxon>Bacteria</taxon>
        <taxon>Fusobacteriati</taxon>
        <taxon>Fusobacteriota</taxon>
        <taxon>Fusobacteriia</taxon>
        <taxon>Fusobacteriales</taxon>
        <taxon>Fusobacteriaceae</taxon>
        <taxon>Fusobacterium</taxon>
    </lineage>
</organism>
<accession>A0A2C6CKR2</accession>
<gene>
    <name evidence="1" type="ORF">CBG56_00545</name>
</gene>
<name>A0A2C6CKR2_FUSNP</name>
<proteinExistence type="predicted"/>
<protein>
    <submittedName>
        <fullName evidence="1">Restriction endonuclease</fullName>
    </submittedName>
</protein>
<reference evidence="1 2" key="1">
    <citation type="submission" date="2017-06" db="EMBL/GenBank/DDBJ databases">
        <title>Draft genome sequence of Fusobacterium nucleatum subsp. polymorphum KCOM 1274 (=ChDC F309).</title>
        <authorList>
            <person name="Kook J.-K."/>
            <person name="Park S.-N."/>
            <person name="Lim Y.K."/>
            <person name="Roh H."/>
        </authorList>
    </citation>
    <scope>NUCLEOTIDE SEQUENCE [LARGE SCALE GENOMIC DNA]</scope>
    <source>
        <strain evidence="2">KCOM 1274 (ChDC F309)</strain>
    </source>
</reference>
<keyword evidence="1" id="KW-0255">Endonuclease</keyword>
<dbReference type="Proteomes" id="UP000224507">
    <property type="component" value="Unassembled WGS sequence"/>
</dbReference>
<evidence type="ECO:0000313" key="1">
    <source>
        <dbReference type="EMBL" id="PHI17507.1"/>
    </source>
</evidence>
<comment type="caution">
    <text evidence="1">The sequence shown here is derived from an EMBL/GenBank/DDBJ whole genome shotgun (WGS) entry which is preliminary data.</text>
</comment>
<dbReference type="AlphaFoldDB" id="A0A2C6CKR2"/>
<dbReference type="EMBL" id="NIRO01000001">
    <property type="protein sequence ID" value="PHI17507.1"/>
    <property type="molecule type" value="Genomic_DNA"/>
</dbReference>
<keyword evidence="1" id="KW-0378">Hydrolase</keyword>
<keyword evidence="1" id="KW-0540">Nuclease</keyword>